<feature type="domain" description="Probable zinc-binding" evidence="1">
    <location>
        <begin position="2"/>
        <end position="40"/>
    </location>
</feature>
<accession>A0A381NCF9</accession>
<dbReference type="Pfam" id="PF23477">
    <property type="entry name" value="zf_Tbcl_2"/>
    <property type="match status" value="1"/>
</dbReference>
<evidence type="ECO:0000259" key="2">
    <source>
        <dbReference type="Pfam" id="PF23477"/>
    </source>
</evidence>
<feature type="non-terminal residue" evidence="3">
    <location>
        <position position="1"/>
    </location>
</feature>
<evidence type="ECO:0000259" key="1">
    <source>
        <dbReference type="Pfam" id="PF13451"/>
    </source>
</evidence>
<organism evidence="3">
    <name type="scientific">marine metagenome</name>
    <dbReference type="NCBI Taxonomy" id="408172"/>
    <lineage>
        <taxon>unclassified sequences</taxon>
        <taxon>metagenomes</taxon>
        <taxon>ecological metagenomes</taxon>
    </lineage>
</organism>
<dbReference type="InterPro" id="IPR026363">
    <property type="entry name" value="CxxC-x17-CxxC_dom"/>
</dbReference>
<sequence length="94" mass="10713">VECGGEFIFTAGEQEFFQARGFGNEPKRCRSCRAVRRSEQRSAGMYQDGPREMYPINCAECGNDAMVPFRPRGDRPVYCSDCFSKMRTESSTDF</sequence>
<dbReference type="InterPro" id="IPR025306">
    <property type="entry name" value="Zn-bnd_dom_prob"/>
</dbReference>
<dbReference type="NCBIfam" id="TIGR04272">
    <property type="entry name" value="cxxc_cxxc_Mbark"/>
    <property type="match status" value="1"/>
</dbReference>
<dbReference type="Pfam" id="PF13451">
    <property type="entry name" value="zf_Tbcl"/>
    <property type="match status" value="1"/>
</dbReference>
<evidence type="ECO:0000313" key="3">
    <source>
        <dbReference type="EMBL" id="SUZ52290.1"/>
    </source>
</evidence>
<feature type="domain" description="CxxC-x17-CxxC" evidence="2">
    <location>
        <begin position="51"/>
        <end position="87"/>
    </location>
</feature>
<protein>
    <submittedName>
        <fullName evidence="3">Uncharacterized protein</fullName>
    </submittedName>
</protein>
<reference evidence="3" key="1">
    <citation type="submission" date="2018-05" db="EMBL/GenBank/DDBJ databases">
        <authorList>
            <person name="Lanie J.A."/>
            <person name="Ng W.-L."/>
            <person name="Kazmierczak K.M."/>
            <person name="Andrzejewski T.M."/>
            <person name="Davidsen T.M."/>
            <person name="Wayne K.J."/>
            <person name="Tettelin H."/>
            <person name="Glass J.I."/>
            <person name="Rusch D."/>
            <person name="Podicherti R."/>
            <person name="Tsui H.-C.T."/>
            <person name="Winkler M.E."/>
        </authorList>
    </citation>
    <scope>NUCLEOTIDE SEQUENCE</scope>
</reference>
<proteinExistence type="predicted"/>
<gene>
    <name evidence="3" type="ORF">METZ01_LOCUS5144</name>
</gene>
<dbReference type="AlphaFoldDB" id="A0A381NCF9"/>
<dbReference type="EMBL" id="UINC01000266">
    <property type="protein sequence ID" value="SUZ52290.1"/>
    <property type="molecule type" value="Genomic_DNA"/>
</dbReference>
<name>A0A381NCF9_9ZZZZ</name>